<evidence type="ECO:0000313" key="2">
    <source>
        <dbReference type="Proteomes" id="UP000698963"/>
    </source>
</evidence>
<dbReference type="Pfam" id="PF13238">
    <property type="entry name" value="AAA_18"/>
    <property type="match status" value="1"/>
</dbReference>
<accession>A0A921ATL9</accession>
<dbReference type="AlphaFoldDB" id="A0A921ATL9"/>
<dbReference type="RefSeq" id="WP_304120358.1">
    <property type="nucleotide sequence ID" value="NZ_DYZA01000018.1"/>
</dbReference>
<reference evidence="1" key="1">
    <citation type="journal article" date="2021" name="PeerJ">
        <title>Extensive microbial diversity within the chicken gut microbiome revealed by metagenomics and culture.</title>
        <authorList>
            <person name="Gilroy R."/>
            <person name="Ravi A."/>
            <person name="Getino M."/>
            <person name="Pursley I."/>
            <person name="Horton D.L."/>
            <person name="Alikhan N.F."/>
            <person name="Baker D."/>
            <person name="Gharbi K."/>
            <person name="Hall N."/>
            <person name="Watson M."/>
            <person name="Adriaenssens E.M."/>
            <person name="Foster-Nyarko E."/>
            <person name="Jarju S."/>
            <person name="Secka A."/>
            <person name="Antonio M."/>
            <person name="Oren A."/>
            <person name="Chaudhuri R.R."/>
            <person name="La Ragione R."/>
            <person name="Hildebrand F."/>
            <person name="Pallen M.J."/>
        </authorList>
    </citation>
    <scope>NUCLEOTIDE SEQUENCE</scope>
    <source>
        <strain evidence="1">ChiGjej2B2-19336</strain>
    </source>
</reference>
<dbReference type="InterPro" id="IPR027417">
    <property type="entry name" value="P-loop_NTPase"/>
</dbReference>
<evidence type="ECO:0000313" key="1">
    <source>
        <dbReference type="EMBL" id="HJD96195.1"/>
    </source>
</evidence>
<comment type="caution">
    <text evidence="1">The sequence shown here is derived from an EMBL/GenBank/DDBJ whole genome shotgun (WGS) entry which is preliminary data.</text>
</comment>
<name>A0A921ATL9_9BACT</name>
<dbReference type="Gene3D" id="3.40.50.300">
    <property type="entry name" value="P-loop containing nucleotide triphosphate hydrolases"/>
    <property type="match status" value="1"/>
</dbReference>
<dbReference type="Proteomes" id="UP000698963">
    <property type="component" value="Unassembled WGS sequence"/>
</dbReference>
<gene>
    <name evidence="1" type="ORF">K8W16_00910</name>
</gene>
<reference evidence="1" key="2">
    <citation type="submission" date="2021-09" db="EMBL/GenBank/DDBJ databases">
        <authorList>
            <person name="Gilroy R."/>
        </authorList>
    </citation>
    <scope>NUCLEOTIDE SEQUENCE</scope>
    <source>
        <strain evidence="1">ChiGjej2B2-19336</strain>
    </source>
</reference>
<proteinExistence type="predicted"/>
<sequence>MKQLILINGPMGVGKSSVCTELLPLLSPAVFLDGDWCWNMSPFMVTEETRTMVLDNITHLLNNFLRCSEYRFIIFCWVMHTQAIVDSVLERLDLVGVKVTLITLTASPEALSARILADIARKVRSAGVLSRSLERLPLYRDMASVKIEVSSITAKEAAENIAEMLFKKSETNLIL</sequence>
<protein>
    <submittedName>
        <fullName evidence="1">AAA family ATPase</fullName>
    </submittedName>
</protein>
<dbReference type="SUPFAM" id="SSF52540">
    <property type="entry name" value="P-loop containing nucleoside triphosphate hydrolases"/>
    <property type="match status" value="1"/>
</dbReference>
<dbReference type="EMBL" id="DYZA01000018">
    <property type="protein sequence ID" value="HJD96195.1"/>
    <property type="molecule type" value="Genomic_DNA"/>
</dbReference>
<organism evidence="1 2">
    <name type="scientific">Mailhella massiliensis</name>
    <dbReference type="NCBI Taxonomy" id="1903261"/>
    <lineage>
        <taxon>Bacteria</taxon>
        <taxon>Pseudomonadati</taxon>
        <taxon>Thermodesulfobacteriota</taxon>
        <taxon>Desulfovibrionia</taxon>
        <taxon>Desulfovibrionales</taxon>
        <taxon>Desulfovibrionaceae</taxon>
        <taxon>Mailhella</taxon>
    </lineage>
</organism>